<dbReference type="Proteomes" id="UP001177670">
    <property type="component" value="Unassembled WGS sequence"/>
</dbReference>
<organism evidence="1 2">
    <name type="scientific">Melipona bicolor</name>
    <dbReference type="NCBI Taxonomy" id="60889"/>
    <lineage>
        <taxon>Eukaryota</taxon>
        <taxon>Metazoa</taxon>
        <taxon>Ecdysozoa</taxon>
        <taxon>Arthropoda</taxon>
        <taxon>Hexapoda</taxon>
        <taxon>Insecta</taxon>
        <taxon>Pterygota</taxon>
        <taxon>Neoptera</taxon>
        <taxon>Endopterygota</taxon>
        <taxon>Hymenoptera</taxon>
        <taxon>Apocrita</taxon>
        <taxon>Aculeata</taxon>
        <taxon>Apoidea</taxon>
        <taxon>Anthophila</taxon>
        <taxon>Apidae</taxon>
        <taxon>Melipona</taxon>
    </lineage>
</organism>
<dbReference type="AlphaFoldDB" id="A0AA40FE15"/>
<dbReference type="EMBL" id="JAHYIQ010000053">
    <property type="protein sequence ID" value="KAK1117266.1"/>
    <property type="molecule type" value="Genomic_DNA"/>
</dbReference>
<name>A0AA40FE15_9HYME</name>
<comment type="caution">
    <text evidence="1">The sequence shown here is derived from an EMBL/GenBank/DDBJ whole genome shotgun (WGS) entry which is preliminary data.</text>
</comment>
<gene>
    <name evidence="1" type="ORF">K0M31_016816</name>
</gene>
<evidence type="ECO:0000313" key="2">
    <source>
        <dbReference type="Proteomes" id="UP001177670"/>
    </source>
</evidence>
<protein>
    <submittedName>
        <fullName evidence="1">Uncharacterized protein</fullName>
    </submittedName>
</protein>
<sequence>MSRSRAALPPSDITIVPRRGCSRYKVAPSVHRPDNAGEIVTRRTRLNRVGASGGAVGFKVERKVKTPEEELEKRISGYDFCCTLSETYFPLRVLRSAACSVSLHKLLGSG</sequence>
<proteinExistence type="predicted"/>
<keyword evidence="2" id="KW-1185">Reference proteome</keyword>
<evidence type="ECO:0000313" key="1">
    <source>
        <dbReference type="EMBL" id="KAK1117266.1"/>
    </source>
</evidence>
<reference evidence="1" key="1">
    <citation type="submission" date="2021-10" db="EMBL/GenBank/DDBJ databases">
        <title>Melipona bicolor Genome sequencing and assembly.</title>
        <authorList>
            <person name="Araujo N.S."/>
            <person name="Arias M.C."/>
        </authorList>
    </citation>
    <scope>NUCLEOTIDE SEQUENCE</scope>
    <source>
        <strain evidence="1">USP_2M_L1-L4_2017</strain>
        <tissue evidence="1">Whole body</tissue>
    </source>
</reference>
<accession>A0AA40FE15</accession>